<keyword evidence="3" id="KW-0472">Membrane</keyword>
<evidence type="ECO:0000256" key="4">
    <source>
        <dbReference type="SAM" id="SignalP"/>
    </source>
</evidence>
<proteinExistence type="predicted"/>
<comment type="subunit">
    <text evidence="1">The 26S proteasome consists of a 20S proteasome core and two 19S regulatory subunits. The 20S proteasome core is composed of 28 subunits that are arranged in four stacked rings, resulting in a barrel-shaped structure. The two end rings are each formed by seven alpha subunits, and the two central rings are each formed by seven beta subunits. The catalytic chamber with the active sites is on the inside of the barrel.</text>
</comment>
<feature type="transmembrane region" description="Helical" evidence="3">
    <location>
        <begin position="289"/>
        <end position="310"/>
    </location>
</feature>
<feature type="transmembrane region" description="Helical" evidence="3">
    <location>
        <begin position="163"/>
        <end position="184"/>
    </location>
</feature>
<organism evidence="5 6">
    <name type="scientific">Setaria viridis</name>
    <name type="common">Green bristlegrass</name>
    <name type="synonym">Setaria italica subsp. viridis</name>
    <dbReference type="NCBI Taxonomy" id="4556"/>
    <lineage>
        <taxon>Eukaryota</taxon>
        <taxon>Viridiplantae</taxon>
        <taxon>Streptophyta</taxon>
        <taxon>Embryophyta</taxon>
        <taxon>Tracheophyta</taxon>
        <taxon>Spermatophyta</taxon>
        <taxon>Magnoliopsida</taxon>
        <taxon>Liliopsida</taxon>
        <taxon>Poales</taxon>
        <taxon>Poaceae</taxon>
        <taxon>PACMAD clade</taxon>
        <taxon>Panicoideae</taxon>
        <taxon>Panicodae</taxon>
        <taxon>Paniceae</taxon>
        <taxon>Cenchrinae</taxon>
        <taxon>Setaria</taxon>
    </lineage>
</organism>
<dbReference type="AlphaFoldDB" id="A0A4U6UUN0"/>
<dbReference type="Proteomes" id="UP000298652">
    <property type="component" value="Chromosome 4"/>
</dbReference>
<evidence type="ECO:0000256" key="2">
    <source>
        <dbReference type="SAM" id="MobiDB-lite"/>
    </source>
</evidence>
<keyword evidence="4" id="KW-0732">Signal</keyword>
<name>A0A4U6UUN0_SETVI</name>
<protein>
    <recommendedName>
        <fullName evidence="7">Proteasome endopeptidase complex</fullName>
    </recommendedName>
</protein>
<evidence type="ECO:0000313" key="5">
    <source>
        <dbReference type="EMBL" id="TKW20178.1"/>
    </source>
</evidence>
<dbReference type="Gene3D" id="3.60.20.10">
    <property type="entry name" value="Glutamine Phosphoribosylpyrophosphate, subunit 1, domain 1"/>
    <property type="match status" value="1"/>
</dbReference>
<evidence type="ECO:0000256" key="1">
    <source>
        <dbReference type="ARBA" id="ARBA00026071"/>
    </source>
</evidence>
<keyword evidence="6" id="KW-1185">Reference proteome</keyword>
<keyword evidence="3" id="KW-0812">Transmembrane</keyword>
<evidence type="ECO:0000256" key="3">
    <source>
        <dbReference type="SAM" id="Phobius"/>
    </source>
</evidence>
<dbReference type="EMBL" id="CM016555">
    <property type="protein sequence ID" value="TKW20178.1"/>
    <property type="molecule type" value="Genomic_DNA"/>
</dbReference>
<feature type="compositionally biased region" description="Low complexity" evidence="2">
    <location>
        <begin position="107"/>
        <end position="145"/>
    </location>
</feature>
<dbReference type="InterPro" id="IPR001353">
    <property type="entry name" value="Proteasome_sua/b"/>
</dbReference>
<sequence length="313" mass="33473">MNARLRAAPLVWWVLPAGGFSHGPRRAERCAFSYTAVEPSALVAGVRRLNRKHCKVASCHCSNRTITSPPPAHAPLPIQSVCNAAQPRPAPSLSGRPRTSHRREGRSSASTSSGAAAFPPSSRPISASAAAAEPPGYRTSGGRPSTWPPPRRRRLGWTWRRQIWMVSLADLIPLDVLFTAWLAVYKGSSIMLHWPGPGLYYVDSEGAKLVGNMFSVGSGSLYAYGILDEGMSVEEAGELARQAIYGATFCDAATGGCASVVEMAIVANLKLSWWGYAAAFVLSPPSGIVLLYAALTVFITLASMVGRSFLEMI</sequence>
<accession>A0A4U6UUN0</accession>
<feature type="region of interest" description="Disordered" evidence="2">
    <location>
        <begin position="84"/>
        <end position="152"/>
    </location>
</feature>
<feature type="signal peptide" evidence="4">
    <location>
        <begin position="1"/>
        <end position="19"/>
    </location>
</feature>
<dbReference type="Gramene" id="TKW20178">
    <property type="protein sequence ID" value="TKW20178"/>
    <property type="gene ID" value="SEVIR_4G068700v2"/>
</dbReference>
<feature type="chain" id="PRO_5020729610" description="Proteasome endopeptidase complex" evidence="4">
    <location>
        <begin position="20"/>
        <end position="313"/>
    </location>
</feature>
<reference evidence="5" key="1">
    <citation type="submission" date="2019-03" db="EMBL/GenBank/DDBJ databases">
        <title>WGS assembly of Setaria viridis.</title>
        <authorList>
            <person name="Huang P."/>
            <person name="Jenkins J."/>
            <person name="Grimwood J."/>
            <person name="Barry K."/>
            <person name="Healey A."/>
            <person name="Mamidi S."/>
            <person name="Sreedasyam A."/>
            <person name="Shu S."/>
            <person name="Feldman M."/>
            <person name="Wu J."/>
            <person name="Yu Y."/>
            <person name="Chen C."/>
            <person name="Johnson J."/>
            <person name="Rokhsar D."/>
            <person name="Baxter I."/>
            <person name="Schmutz J."/>
            <person name="Brutnell T."/>
            <person name="Kellogg E."/>
        </authorList>
    </citation>
    <scope>NUCLEOTIDE SEQUENCE [LARGE SCALE GENOMIC DNA]</scope>
</reference>
<evidence type="ECO:0000313" key="6">
    <source>
        <dbReference type="Proteomes" id="UP000298652"/>
    </source>
</evidence>
<evidence type="ECO:0008006" key="7">
    <source>
        <dbReference type="Google" id="ProtNLM"/>
    </source>
</evidence>
<gene>
    <name evidence="5" type="ORF">SEVIR_4G068700v2</name>
</gene>
<dbReference type="GO" id="GO:0051603">
    <property type="term" value="P:proteolysis involved in protein catabolic process"/>
    <property type="evidence" value="ECO:0007669"/>
    <property type="project" value="InterPro"/>
</dbReference>
<dbReference type="SUPFAM" id="SSF56235">
    <property type="entry name" value="N-terminal nucleophile aminohydrolases (Ntn hydrolases)"/>
    <property type="match status" value="1"/>
</dbReference>
<dbReference type="Pfam" id="PF00227">
    <property type="entry name" value="Proteasome"/>
    <property type="match status" value="1"/>
</dbReference>
<keyword evidence="3" id="KW-1133">Transmembrane helix</keyword>
<dbReference type="GO" id="GO:0005839">
    <property type="term" value="C:proteasome core complex"/>
    <property type="evidence" value="ECO:0007669"/>
    <property type="project" value="InterPro"/>
</dbReference>
<dbReference type="InterPro" id="IPR029055">
    <property type="entry name" value="Ntn_hydrolases_N"/>
</dbReference>